<accession>A0A2B7XPB1</accession>
<dbReference type="InterPro" id="IPR036770">
    <property type="entry name" value="Ankyrin_rpt-contain_sf"/>
</dbReference>
<protein>
    <submittedName>
        <fullName evidence="3">Uncharacterized protein</fullName>
    </submittedName>
</protein>
<evidence type="ECO:0000313" key="4">
    <source>
        <dbReference type="Proteomes" id="UP000224634"/>
    </source>
</evidence>
<dbReference type="Pfam" id="PF12796">
    <property type="entry name" value="Ank_2"/>
    <property type="match status" value="1"/>
</dbReference>
<proteinExistence type="predicted"/>
<feature type="repeat" description="ANK" evidence="1">
    <location>
        <begin position="152"/>
        <end position="184"/>
    </location>
</feature>
<dbReference type="OrthoDB" id="341259at2759"/>
<feature type="repeat" description="ANK" evidence="1">
    <location>
        <begin position="116"/>
        <end position="148"/>
    </location>
</feature>
<keyword evidence="4" id="KW-1185">Reference proteome</keyword>
<reference evidence="3 4" key="1">
    <citation type="submission" date="2017-10" db="EMBL/GenBank/DDBJ databases">
        <title>Comparative genomics in systemic dimorphic fungi from Ajellomycetaceae.</title>
        <authorList>
            <person name="Munoz J.F."/>
            <person name="Mcewen J.G."/>
            <person name="Clay O.K."/>
            <person name="Cuomo C.A."/>
        </authorList>
    </citation>
    <scope>NUCLEOTIDE SEQUENCE [LARGE SCALE GENOMIC DNA]</scope>
    <source>
        <strain evidence="3 4">UAMH7299</strain>
    </source>
</reference>
<dbReference type="Proteomes" id="UP000224634">
    <property type="component" value="Unassembled WGS sequence"/>
</dbReference>
<gene>
    <name evidence="3" type="ORF">AJ80_06245</name>
</gene>
<dbReference type="AlphaFoldDB" id="A0A2B7XPB1"/>
<feature type="compositionally biased region" description="Basic residues" evidence="2">
    <location>
        <begin position="321"/>
        <end position="334"/>
    </location>
</feature>
<sequence length="495" mass="54696">MSLATISPELLLTIADHVIDIADLSALQRTCRDVHKLLGRYIFRRDAKNGSTALIWAAERDNKKLLVKSIKHGGNVHQLKPLEKSYRESRFKWVQSQIISHSLYMCLNKENDDVTHGLTTLQLAVFHKHAAVVKLLIKHGADVEGRYTEITGGGRPLHFACGRGAVRIVKMLLDKGADIEGLDSENRTPLHWAIRFSEHGRLPKTKAETVRLLLDRGADFAARDGKGRSARDRAQCCPDKVVQMMGSSGVHNTVALHEVRCPAKVIQQKTLVQEEQKEREETEKKKEPVCRILKKAAVVDDNMDWDKIRKSALESTQEKPRKARKKAKGKKGKKTMVAVNWQQPEEKSQKQTQLAASKTADPSFPPLAAAPARGDKATQVQKSHNLKTGNITTSIITPVSSSLKNNPKPANGTLLSGPGFQASGKKLEQGAVWGVVKIKADGRTSRNCTHPSIRLIKRKGKAACSSCCRVVKQTCQCPDCDTVMCSACITEKQGR</sequence>
<dbReference type="SUPFAM" id="SSF48403">
    <property type="entry name" value="Ankyrin repeat"/>
    <property type="match status" value="1"/>
</dbReference>
<comment type="caution">
    <text evidence="3">The sequence shown here is derived from an EMBL/GenBank/DDBJ whole genome shotgun (WGS) entry which is preliminary data.</text>
</comment>
<dbReference type="PANTHER" id="PTHR46224:SF64">
    <property type="entry name" value="IQ MOTIF AND ANKYRIN REPEAT DOMAIN-CONTAINING PROTEIN 1"/>
    <property type="match status" value="1"/>
</dbReference>
<organism evidence="3 4">
    <name type="scientific">Polytolypa hystricis (strain UAMH7299)</name>
    <dbReference type="NCBI Taxonomy" id="1447883"/>
    <lineage>
        <taxon>Eukaryota</taxon>
        <taxon>Fungi</taxon>
        <taxon>Dikarya</taxon>
        <taxon>Ascomycota</taxon>
        <taxon>Pezizomycotina</taxon>
        <taxon>Eurotiomycetes</taxon>
        <taxon>Eurotiomycetidae</taxon>
        <taxon>Onygenales</taxon>
        <taxon>Onygenales incertae sedis</taxon>
        <taxon>Polytolypa</taxon>
    </lineage>
</organism>
<dbReference type="PROSITE" id="PS50088">
    <property type="entry name" value="ANK_REPEAT"/>
    <property type="match status" value="3"/>
</dbReference>
<name>A0A2B7XPB1_POLH7</name>
<dbReference type="STRING" id="1447883.A0A2B7XPB1"/>
<dbReference type="Gene3D" id="1.25.40.20">
    <property type="entry name" value="Ankyrin repeat-containing domain"/>
    <property type="match status" value="2"/>
</dbReference>
<evidence type="ECO:0000256" key="2">
    <source>
        <dbReference type="SAM" id="MobiDB-lite"/>
    </source>
</evidence>
<dbReference type="PROSITE" id="PS50297">
    <property type="entry name" value="ANK_REP_REGION"/>
    <property type="match status" value="3"/>
</dbReference>
<dbReference type="PANTHER" id="PTHR46224">
    <property type="entry name" value="ANKYRIN REPEAT FAMILY PROTEIN"/>
    <property type="match status" value="1"/>
</dbReference>
<feature type="repeat" description="ANK" evidence="1">
    <location>
        <begin position="185"/>
        <end position="225"/>
    </location>
</feature>
<feature type="region of interest" description="Disordered" evidence="2">
    <location>
        <begin position="312"/>
        <end position="382"/>
    </location>
</feature>
<dbReference type="InterPro" id="IPR002110">
    <property type="entry name" value="Ankyrin_rpt"/>
</dbReference>
<evidence type="ECO:0000256" key="1">
    <source>
        <dbReference type="PROSITE-ProRule" id="PRU00023"/>
    </source>
</evidence>
<dbReference type="InterPro" id="IPR051616">
    <property type="entry name" value="Cul2-RING_E3_ligase_SR"/>
</dbReference>
<dbReference type="EMBL" id="PDNA01000102">
    <property type="protein sequence ID" value="PGH13614.1"/>
    <property type="molecule type" value="Genomic_DNA"/>
</dbReference>
<evidence type="ECO:0000313" key="3">
    <source>
        <dbReference type="EMBL" id="PGH13614.1"/>
    </source>
</evidence>
<dbReference type="SMART" id="SM00248">
    <property type="entry name" value="ANK"/>
    <property type="match status" value="4"/>
</dbReference>
<keyword evidence="1" id="KW-0040">ANK repeat</keyword>